<dbReference type="PANTHER" id="PTHR12399:SF0">
    <property type="entry name" value="EUKARYOTIC TRANSLATION INITIATION FACTOR 3 SUBUNIT D"/>
    <property type="match status" value="1"/>
</dbReference>
<evidence type="ECO:0000313" key="5">
    <source>
        <dbReference type="EMBL" id="OMJ66476.1"/>
    </source>
</evidence>
<dbReference type="GO" id="GO:0003723">
    <property type="term" value="F:RNA binding"/>
    <property type="evidence" value="ECO:0007669"/>
    <property type="project" value="UniProtKB-KW"/>
</dbReference>
<protein>
    <recommendedName>
        <fullName evidence="7">Eukaryotic translation initiation factor 3 subunit D</fullName>
    </recommendedName>
</protein>
<keyword evidence="1" id="KW-0963">Cytoplasm</keyword>
<dbReference type="AlphaFoldDB" id="A0A1R2APR0"/>
<dbReference type="Proteomes" id="UP000187209">
    <property type="component" value="Unassembled WGS sequence"/>
</dbReference>
<organism evidence="5 6">
    <name type="scientific">Stentor coeruleus</name>
    <dbReference type="NCBI Taxonomy" id="5963"/>
    <lineage>
        <taxon>Eukaryota</taxon>
        <taxon>Sar</taxon>
        <taxon>Alveolata</taxon>
        <taxon>Ciliophora</taxon>
        <taxon>Postciliodesmatophora</taxon>
        <taxon>Heterotrichea</taxon>
        <taxon>Heterotrichida</taxon>
        <taxon>Stentoridae</taxon>
        <taxon>Stentor</taxon>
    </lineage>
</organism>
<dbReference type="GO" id="GO:0003743">
    <property type="term" value="F:translation initiation factor activity"/>
    <property type="evidence" value="ECO:0007669"/>
    <property type="project" value="UniProtKB-KW"/>
</dbReference>
<evidence type="ECO:0008006" key="7">
    <source>
        <dbReference type="Google" id="ProtNLM"/>
    </source>
</evidence>
<dbReference type="GO" id="GO:0005852">
    <property type="term" value="C:eukaryotic translation initiation factor 3 complex"/>
    <property type="evidence" value="ECO:0007669"/>
    <property type="project" value="InterPro"/>
</dbReference>
<name>A0A1R2APR0_9CILI</name>
<comment type="caution">
    <text evidence="5">The sequence shown here is derived from an EMBL/GenBank/DDBJ whole genome shotgun (WGS) entry which is preliminary data.</text>
</comment>
<dbReference type="PANTHER" id="PTHR12399">
    <property type="entry name" value="EUKARYOTIC TRANSLATION INITIATION FACTOR 3 SUBUNIT 7"/>
    <property type="match status" value="1"/>
</dbReference>
<evidence type="ECO:0000256" key="1">
    <source>
        <dbReference type="ARBA" id="ARBA00022490"/>
    </source>
</evidence>
<evidence type="ECO:0000256" key="3">
    <source>
        <dbReference type="ARBA" id="ARBA00022884"/>
    </source>
</evidence>
<keyword evidence="2" id="KW-0396">Initiation factor</keyword>
<evidence type="ECO:0000313" key="6">
    <source>
        <dbReference type="Proteomes" id="UP000187209"/>
    </source>
</evidence>
<keyword evidence="6" id="KW-1185">Reference proteome</keyword>
<gene>
    <name evidence="5" type="ORF">SteCoe_36662</name>
</gene>
<dbReference type="EMBL" id="MPUH01001709">
    <property type="protein sequence ID" value="OMJ66476.1"/>
    <property type="molecule type" value="Genomic_DNA"/>
</dbReference>
<reference evidence="5 6" key="1">
    <citation type="submission" date="2016-11" db="EMBL/GenBank/DDBJ databases">
        <title>The macronuclear genome of Stentor coeruleus: a giant cell with tiny introns.</title>
        <authorList>
            <person name="Slabodnick M."/>
            <person name="Ruby J.G."/>
            <person name="Reiff S.B."/>
            <person name="Swart E.C."/>
            <person name="Gosai S."/>
            <person name="Prabakaran S."/>
            <person name="Witkowska E."/>
            <person name="Larue G.E."/>
            <person name="Fisher S."/>
            <person name="Freeman R.M."/>
            <person name="Gunawardena J."/>
            <person name="Chu W."/>
            <person name="Stover N.A."/>
            <person name="Gregory B.D."/>
            <person name="Nowacki M."/>
            <person name="Derisi J."/>
            <person name="Roy S.W."/>
            <person name="Marshall W.F."/>
            <person name="Sood P."/>
        </authorList>
    </citation>
    <scope>NUCLEOTIDE SEQUENCE [LARGE SCALE GENOMIC DNA]</scope>
    <source>
        <strain evidence="5">WM001</strain>
    </source>
</reference>
<evidence type="ECO:0000256" key="4">
    <source>
        <dbReference type="ARBA" id="ARBA00022917"/>
    </source>
</evidence>
<proteinExistence type="predicted"/>
<accession>A0A1R2APR0</accession>
<sequence length="473" mass="53403">MEAIHVNHDPKGWGPSSLKFPQIEGVEPTDDLTSLYSYIDFGQKASKREEEPDDFFLVDNKLQSGSKLMSKYGQFFSKVGAAPKSRAAVPTRVTTVARPVTKRIYRDQTVSIRSNWSMIAELSKPNNDKLSFEPGAAEEISQYGSILTYKRSQDTSVSALSPKILNTKVAESRAFISSTASADSHFEALKDRASLFITDTVLVAIMTMNRSVYPWDIQITKSNGKIVFDKSEDSSLEQLTLNENNPEHMPDEDEPETSINNPKRLAEEAQRVNRAFFISSVAEPSIEFGTSFNEENLPIAIKYRKWQLSEGFGVLVRTEIDSVIEENDNKVLIKLFAVNEYDAKITGGYKEKLETKKGQIFANEIKNNSCKMSKWALKAYLAGVEFVKIGYVSRANPNVNDRHLLLHVQKIRTKDLMQDLNLSYANGWGVFRAVVEIIKNQPDGRYVMVKDPLKPVVKIYTANEDHVEDFETR</sequence>
<dbReference type="Pfam" id="PF05091">
    <property type="entry name" value="eIF-3_zeta"/>
    <property type="match status" value="1"/>
</dbReference>
<keyword evidence="3" id="KW-0694">RNA-binding</keyword>
<dbReference type="InterPro" id="IPR007783">
    <property type="entry name" value="eIF3d"/>
</dbReference>
<keyword evidence="4" id="KW-0648">Protein biosynthesis</keyword>
<dbReference type="OrthoDB" id="311673at2759"/>
<evidence type="ECO:0000256" key="2">
    <source>
        <dbReference type="ARBA" id="ARBA00022540"/>
    </source>
</evidence>